<gene>
    <name evidence="1" type="ORF">GS551_09410</name>
</gene>
<organism evidence="1 2">
    <name type="scientific">Rhodococcus hoagii</name>
    <name type="common">Corynebacterium equii</name>
    <dbReference type="NCBI Taxonomy" id="43767"/>
    <lineage>
        <taxon>Bacteria</taxon>
        <taxon>Bacillati</taxon>
        <taxon>Actinomycetota</taxon>
        <taxon>Actinomycetes</taxon>
        <taxon>Mycobacteriales</taxon>
        <taxon>Nocardiaceae</taxon>
        <taxon>Prescottella</taxon>
    </lineage>
</organism>
<name>A0AAE2W5V2_RHOHA</name>
<dbReference type="Pfam" id="PF12079">
    <property type="entry name" value="DUF3558"/>
    <property type="match status" value="1"/>
</dbReference>
<accession>A0AAE2W5V2</accession>
<dbReference type="AlphaFoldDB" id="A0AAE2W5V2"/>
<evidence type="ECO:0000313" key="1">
    <source>
        <dbReference type="EMBL" id="MBM4714423.1"/>
    </source>
</evidence>
<reference evidence="1" key="1">
    <citation type="submission" date="2019-11" db="EMBL/GenBank/DDBJ databases">
        <title>Spread of Macrolides and rifampicin resistant Rhodococcus equi in clinical isolates in the USA.</title>
        <authorList>
            <person name="Alvarez-Narvaez S."/>
            <person name="Huber L."/>
            <person name="Cohen N.D."/>
            <person name="Slovis N."/>
            <person name="Greiter M."/>
            <person name="Giguere S."/>
            <person name="Hart K."/>
        </authorList>
    </citation>
    <scope>NUCLEOTIDE SEQUENCE</scope>
    <source>
        <strain evidence="1">Lh_5</strain>
    </source>
</reference>
<sequence length="176" mass="18872">MSRWGMAVLVVAGVVGLAGCGSTSVEGQAETTKPEAGEPAFDPCSIPEDVLRAIGLDPASESRDIQGVKQPGWSLCRWNDRDVSYFVTIFATGTAIDSILTNERFTDVTPIEINGREAFTVRETSDKRNEHCDVVVTAGPDALMLRTDQSKGLPPSESPCPQAIKSAQVLEPVLPR</sequence>
<dbReference type="EMBL" id="WUYC01000001">
    <property type="protein sequence ID" value="MBM4714423.1"/>
    <property type="molecule type" value="Genomic_DNA"/>
</dbReference>
<proteinExistence type="predicted"/>
<comment type="caution">
    <text evidence="1">The sequence shown here is derived from an EMBL/GenBank/DDBJ whole genome shotgun (WGS) entry which is preliminary data.</text>
</comment>
<evidence type="ECO:0000313" key="2">
    <source>
        <dbReference type="Proteomes" id="UP000706122"/>
    </source>
</evidence>
<dbReference type="PROSITE" id="PS51257">
    <property type="entry name" value="PROKAR_LIPOPROTEIN"/>
    <property type="match status" value="1"/>
</dbReference>
<protein>
    <submittedName>
        <fullName evidence="1">DUF3558 domain-containing protein</fullName>
    </submittedName>
</protein>
<dbReference type="InterPro" id="IPR024520">
    <property type="entry name" value="DUF3558"/>
</dbReference>
<dbReference type="Proteomes" id="UP000706122">
    <property type="component" value="Unassembled WGS sequence"/>
</dbReference>